<keyword evidence="1" id="KW-1133">Transmembrane helix</keyword>
<evidence type="ECO:0000313" key="3">
    <source>
        <dbReference type="Proteomes" id="UP001336835"/>
    </source>
</evidence>
<sequence>MNTDQKTARLAGAIYLVVVLTGTFSLGYVPSKLIFWDDPAKTLHSLTESVQLLRWDIVSSMLCYLAFLALPLALYQLLRQVNENCAKLMVILAIVSVPIALLNLQHKFDVLTLVDAPAYLKGLSSQQVQQQVLFSLDSYGHGIKIVQLFWGLWLLPFGYLVYRSNRLPKILGIFLILGCLGYLINVFASTALPHYSSYGIASYIRMPASIGEIGICLWLLAMGIKTRKTEI</sequence>
<feature type="transmembrane region" description="Helical" evidence="1">
    <location>
        <begin position="57"/>
        <end position="78"/>
    </location>
</feature>
<dbReference type="EMBL" id="JAZDQT010000001">
    <property type="protein sequence ID" value="MEE1944553.1"/>
    <property type="molecule type" value="Genomic_DNA"/>
</dbReference>
<dbReference type="RefSeq" id="WP_330106921.1">
    <property type="nucleotide sequence ID" value="NZ_JAZDQT010000001.1"/>
</dbReference>
<organism evidence="2 3">
    <name type="scientific">Pedobacter albus</name>
    <dbReference type="NCBI Taxonomy" id="3113905"/>
    <lineage>
        <taxon>Bacteria</taxon>
        <taxon>Pseudomonadati</taxon>
        <taxon>Bacteroidota</taxon>
        <taxon>Sphingobacteriia</taxon>
        <taxon>Sphingobacteriales</taxon>
        <taxon>Sphingobacteriaceae</taxon>
        <taxon>Pedobacter</taxon>
    </lineage>
</organism>
<evidence type="ECO:0000313" key="2">
    <source>
        <dbReference type="EMBL" id="MEE1944553.1"/>
    </source>
</evidence>
<feature type="transmembrane region" description="Helical" evidence="1">
    <location>
        <begin position="85"/>
        <end position="104"/>
    </location>
</feature>
<gene>
    <name evidence="2" type="ORF">VRU48_05500</name>
</gene>
<reference evidence="2 3" key="1">
    <citation type="submission" date="2024-01" db="EMBL/GenBank/DDBJ databases">
        <title>Pedobacter sp. nov., isolated from fresh soil.</title>
        <authorList>
            <person name="Le N.T.T."/>
        </authorList>
    </citation>
    <scope>NUCLEOTIDE SEQUENCE [LARGE SCALE GENOMIC DNA]</scope>
    <source>
        <strain evidence="2 3">KR3-3</strain>
    </source>
</reference>
<protein>
    <submittedName>
        <fullName evidence="2">DUF4386 domain-containing protein</fullName>
    </submittedName>
</protein>
<feature type="transmembrane region" description="Helical" evidence="1">
    <location>
        <begin position="12"/>
        <end position="29"/>
    </location>
</feature>
<feature type="transmembrane region" description="Helical" evidence="1">
    <location>
        <begin position="145"/>
        <end position="162"/>
    </location>
</feature>
<feature type="transmembrane region" description="Helical" evidence="1">
    <location>
        <begin position="169"/>
        <end position="188"/>
    </location>
</feature>
<feature type="transmembrane region" description="Helical" evidence="1">
    <location>
        <begin position="200"/>
        <end position="221"/>
    </location>
</feature>
<evidence type="ECO:0000256" key="1">
    <source>
        <dbReference type="SAM" id="Phobius"/>
    </source>
</evidence>
<dbReference type="Pfam" id="PF14329">
    <property type="entry name" value="DUF4386"/>
    <property type="match status" value="1"/>
</dbReference>
<dbReference type="Proteomes" id="UP001336835">
    <property type="component" value="Unassembled WGS sequence"/>
</dbReference>
<dbReference type="InterPro" id="IPR025495">
    <property type="entry name" value="DUF4386"/>
</dbReference>
<accession>A0ABU7I530</accession>
<keyword evidence="1" id="KW-0812">Transmembrane</keyword>
<name>A0ABU7I530_9SPHI</name>
<comment type="caution">
    <text evidence="2">The sequence shown here is derived from an EMBL/GenBank/DDBJ whole genome shotgun (WGS) entry which is preliminary data.</text>
</comment>
<proteinExistence type="predicted"/>
<keyword evidence="1" id="KW-0472">Membrane</keyword>
<keyword evidence="3" id="KW-1185">Reference proteome</keyword>